<dbReference type="RefSeq" id="WP_185675207.1">
    <property type="nucleotide sequence ID" value="NZ_JACHVB010000020.1"/>
</dbReference>
<dbReference type="AlphaFoldDB" id="A0A842HCL3"/>
<dbReference type="SUPFAM" id="SSF46894">
    <property type="entry name" value="C-terminal effector domain of the bipartite response regulators"/>
    <property type="match status" value="1"/>
</dbReference>
<feature type="domain" description="HTH luxR-type" evidence="4">
    <location>
        <begin position="191"/>
        <end position="257"/>
    </location>
</feature>
<reference evidence="5 6" key="1">
    <citation type="submission" date="2020-07" db="EMBL/GenBank/DDBJ databases">
        <authorList>
            <person name="Feng X."/>
        </authorList>
    </citation>
    <scope>NUCLEOTIDE SEQUENCE [LARGE SCALE GENOMIC DNA]</scope>
    <source>
        <strain evidence="5 6">JCM31066</strain>
    </source>
</reference>
<evidence type="ECO:0000313" key="6">
    <source>
        <dbReference type="Proteomes" id="UP000546464"/>
    </source>
</evidence>
<evidence type="ECO:0000256" key="3">
    <source>
        <dbReference type="ARBA" id="ARBA00023163"/>
    </source>
</evidence>
<protein>
    <submittedName>
        <fullName evidence="5">Helix-turn-helix transcriptional regulator</fullName>
    </submittedName>
</protein>
<dbReference type="PROSITE" id="PS00622">
    <property type="entry name" value="HTH_LUXR_1"/>
    <property type="match status" value="1"/>
</dbReference>
<dbReference type="PRINTS" id="PR00038">
    <property type="entry name" value="HTHLUXR"/>
</dbReference>
<dbReference type="SMART" id="SM00421">
    <property type="entry name" value="HTH_LUXR"/>
    <property type="match status" value="1"/>
</dbReference>
<accession>A0A842HCL3</accession>
<dbReference type="Pfam" id="PF00196">
    <property type="entry name" value="GerE"/>
    <property type="match status" value="1"/>
</dbReference>
<dbReference type="Proteomes" id="UP000546464">
    <property type="component" value="Unassembled WGS sequence"/>
</dbReference>
<evidence type="ECO:0000256" key="1">
    <source>
        <dbReference type="ARBA" id="ARBA00023015"/>
    </source>
</evidence>
<dbReference type="InterPro" id="IPR036388">
    <property type="entry name" value="WH-like_DNA-bd_sf"/>
</dbReference>
<organism evidence="5 6">
    <name type="scientific">Ruficoccus amylovorans</name>
    <dbReference type="NCBI Taxonomy" id="1804625"/>
    <lineage>
        <taxon>Bacteria</taxon>
        <taxon>Pseudomonadati</taxon>
        <taxon>Verrucomicrobiota</taxon>
        <taxon>Opitutia</taxon>
        <taxon>Puniceicoccales</taxon>
        <taxon>Cerasicoccaceae</taxon>
        <taxon>Ruficoccus</taxon>
    </lineage>
</organism>
<dbReference type="PANTHER" id="PTHR44688">
    <property type="entry name" value="DNA-BINDING TRANSCRIPTIONAL ACTIVATOR DEVR_DOSR"/>
    <property type="match status" value="1"/>
</dbReference>
<dbReference type="GO" id="GO:0006355">
    <property type="term" value="P:regulation of DNA-templated transcription"/>
    <property type="evidence" value="ECO:0007669"/>
    <property type="project" value="InterPro"/>
</dbReference>
<keyword evidence="3" id="KW-0804">Transcription</keyword>
<keyword evidence="6" id="KW-1185">Reference proteome</keyword>
<dbReference type="EMBL" id="JACHVB010000020">
    <property type="protein sequence ID" value="MBC2594225.1"/>
    <property type="molecule type" value="Genomic_DNA"/>
</dbReference>
<keyword evidence="1" id="KW-0805">Transcription regulation</keyword>
<gene>
    <name evidence="5" type="ORF">H5P28_08110</name>
</gene>
<dbReference type="InterPro" id="IPR016032">
    <property type="entry name" value="Sig_transdc_resp-reg_C-effctor"/>
</dbReference>
<evidence type="ECO:0000256" key="2">
    <source>
        <dbReference type="ARBA" id="ARBA00023125"/>
    </source>
</evidence>
<name>A0A842HCL3_9BACT</name>
<dbReference type="GO" id="GO:0003677">
    <property type="term" value="F:DNA binding"/>
    <property type="evidence" value="ECO:0007669"/>
    <property type="project" value="UniProtKB-KW"/>
</dbReference>
<dbReference type="PANTHER" id="PTHR44688:SF16">
    <property type="entry name" value="DNA-BINDING TRANSCRIPTIONAL ACTIVATOR DEVR_DOSR"/>
    <property type="match status" value="1"/>
</dbReference>
<dbReference type="CDD" id="cd06170">
    <property type="entry name" value="LuxR_C_like"/>
    <property type="match status" value="1"/>
</dbReference>
<evidence type="ECO:0000313" key="5">
    <source>
        <dbReference type="EMBL" id="MBC2594225.1"/>
    </source>
</evidence>
<dbReference type="InterPro" id="IPR000792">
    <property type="entry name" value="Tscrpt_reg_LuxR_C"/>
</dbReference>
<dbReference type="Gene3D" id="1.10.10.10">
    <property type="entry name" value="Winged helix-like DNA-binding domain superfamily/Winged helix DNA-binding domain"/>
    <property type="match status" value="1"/>
</dbReference>
<evidence type="ECO:0000259" key="4">
    <source>
        <dbReference type="PROSITE" id="PS50043"/>
    </source>
</evidence>
<comment type="caution">
    <text evidence="5">The sequence shown here is derived from an EMBL/GenBank/DDBJ whole genome shotgun (WGS) entry which is preliminary data.</text>
</comment>
<keyword evidence="2" id="KW-0238">DNA-binding</keyword>
<proteinExistence type="predicted"/>
<sequence>MLLQEDWAQLDELTRELHEIESGGEFEDFVLGPVTRFIGARFASWNLHDPGMVMLEVVNSPEFDNRVKPLVESLNRTLPTHPLFGRCVDFETGQVRRFGGIERTLDFITPEEYHQSPFYQEVGSKLGIEDQLVMQIIVEEGNGIMLVFHSDRPFSELECLKASIVRAHLVAKYHAMQNRYNALFREAEAVSARLRRQLTGREFETLEWICQGMSNAEISTRMGVSTRTVDKFVSAVLTKLGIDCRTRVIARYAPWLTIPELLGGGNIAHSHARRLRV</sequence>
<dbReference type="PROSITE" id="PS50043">
    <property type="entry name" value="HTH_LUXR_2"/>
    <property type="match status" value="1"/>
</dbReference>